<feature type="signal peptide" evidence="5">
    <location>
        <begin position="1"/>
        <end position="18"/>
    </location>
</feature>
<evidence type="ECO:0000256" key="2">
    <source>
        <dbReference type="ARBA" id="ARBA00022448"/>
    </source>
</evidence>
<accession>A0A9X4PRE4</accession>
<dbReference type="InterPro" id="IPR004564">
    <property type="entry name" value="OM_lipoprot_carrier_LolA-like"/>
</dbReference>
<feature type="chain" id="PRO_5040845473" description="Outer membrane lipoprotein carrier protein LolA" evidence="5">
    <location>
        <begin position="19"/>
        <end position="194"/>
    </location>
</feature>
<proteinExistence type="predicted"/>
<dbReference type="CDD" id="cd16325">
    <property type="entry name" value="LolA"/>
    <property type="match status" value="1"/>
</dbReference>
<comment type="caution">
    <text evidence="6">The sequence shown here is derived from an EMBL/GenBank/DDBJ whole genome shotgun (WGS) entry which is preliminary data.</text>
</comment>
<evidence type="ECO:0008006" key="8">
    <source>
        <dbReference type="Google" id="ProtNLM"/>
    </source>
</evidence>
<dbReference type="Pfam" id="PF03548">
    <property type="entry name" value="LolA"/>
    <property type="match status" value="1"/>
</dbReference>
<evidence type="ECO:0000256" key="1">
    <source>
        <dbReference type="ARBA" id="ARBA00011245"/>
    </source>
</evidence>
<name>A0A9X4PRE4_9PAST</name>
<sequence length="194" mass="22526">MKKILCLLLCLISNYSFALTEHELMALLQQPKNLQGQFTQQRYLNNLSQPMTTSGEFTLVAQQGLLWQMEKPFNHLLKVTPQGIMQWNGQQWIANSHLAQKEQIKLFLGLLSGDLSPLKSQFHLQLNGTPQQWQLELHPHSLIMQKIFQKIEISGDQYVRTIHLIEQQGDKTEISFEQIQQDIPLSEFIQKSLF</sequence>
<keyword evidence="4" id="KW-0653">Protein transport</keyword>
<protein>
    <recommendedName>
        <fullName evidence="8">Outer membrane lipoprotein carrier protein LolA</fullName>
    </recommendedName>
</protein>
<dbReference type="PANTHER" id="PTHR35869:SF1">
    <property type="entry name" value="OUTER-MEMBRANE LIPOPROTEIN CARRIER PROTEIN"/>
    <property type="match status" value="1"/>
</dbReference>
<evidence type="ECO:0000256" key="5">
    <source>
        <dbReference type="SAM" id="SignalP"/>
    </source>
</evidence>
<keyword evidence="2" id="KW-0813">Transport</keyword>
<dbReference type="GO" id="GO:0015031">
    <property type="term" value="P:protein transport"/>
    <property type="evidence" value="ECO:0007669"/>
    <property type="project" value="UniProtKB-KW"/>
</dbReference>
<gene>
    <name evidence="6" type="ORF">A6A20_11685</name>
</gene>
<keyword evidence="7" id="KW-1185">Reference proteome</keyword>
<organism evidence="6 7">
    <name type="scientific">Volucribacter amazonae</name>
    <dbReference type="NCBI Taxonomy" id="256731"/>
    <lineage>
        <taxon>Bacteria</taxon>
        <taxon>Pseudomonadati</taxon>
        <taxon>Pseudomonadota</taxon>
        <taxon>Gammaproteobacteria</taxon>
        <taxon>Pasteurellales</taxon>
        <taxon>Pasteurellaceae</taxon>
        <taxon>Volucribacter</taxon>
    </lineage>
</organism>
<evidence type="ECO:0000256" key="4">
    <source>
        <dbReference type="ARBA" id="ARBA00022927"/>
    </source>
</evidence>
<comment type="subunit">
    <text evidence="1">Monomer.</text>
</comment>
<dbReference type="RefSeq" id="WP_279573606.1">
    <property type="nucleotide sequence ID" value="NZ_LWID01000001.1"/>
</dbReference>
<evidence type="ECO:0000256" key="3">
    <source>
        <dbReference type="ARBA" id="ARBA00022729"/>
    </source>
</evidence>
<dbReference type="EMBL" id="LWID01000001">
    <property type="protein sequence ID" value="MDG6896258.1"/>
    <property type="molecule type" value="Genomic_DNA"/>
</dbReference>
<dbReference type="AlphaFoldDB" id="A0A9X4PRE4"/>
<keyword evidence="3 5" id="KW-0732">Signal</keyword>
<dbReference type="PANTHER" id="PTHR35869">
    <property type="entry name" value="OUTER-MEMBRANE LIPOPROTEIN CARRIER PROTEIN"/>
    <property type="match status" value="1"/>
</dbReference>
<reference evidence="6" key="1">
    <citation type="submission" date="2016-03" db="EMBL/GenBank/DDBJ databases">
        <title>Co-evolution between Pasteurellaceae and their hosts.</title>
        <authorList>
            <person name="Hansen M.J."/>
            <person name="Bojesen A.M."/>
            <person name="Planet P."/>
        </authorList>
    </citation>
    <scope>NUCLEOTIDE SEQUENCE</scope>
    <source>
        <strain evidence="6">146/S8/89</strain>
    </source>
</reference>
<evidence type="ECO:0000313" key="7">
    <source>
        <dbReference type="Proteomes" id="UP001155500"/>
    </source>
</evidence>
<evidence type="ECO:0000313" key="6">
    <source>
        <dbReference type="EMBL" id="MDG6896258.1"/>
    </source>
</evidence>
<dbReference type="InterPro" id="IPR029046">
    <property type="entry name" value="LolA/LolB/LppX"/>
</dbReference>
<dbReference type="SUPFAM" id="SSF89392">
    <property type="entry name" value="Prokaryotic lipoproteins and lipoprotein localization factors"/>
    <property type="match status" value="1"/>
</dbReference>
<dbReference type="Proteomes" id="UP001155500">
    <property type="component" value="Unassembled WGS sequence"/>
</dbReference>
<dbReference type="Gene3D" id="2.50.20.10">
    <property type="entry name" value="Lipoprotein localisation LolA/LolB/LppX"/>
    <property type="match status" value="1"/>
</dbReference>